<reference evidence="2" key="1">
    <citation type="submission" date="2019-10" db="EMBL/GenBank/DDBJ databases">
        <title>Conservation and host-specific expression of non-tandemly repeated heterogenous ribosome RNA gene in arbuscular mycorrhizal fungi.</title>
        <authorList>
            <person name="Maeda T."/>
            <person name="Kobayashi Y."/>
            <person name="Nakagawa T."/>
            <person name="Ezawa T."/>
            <person name="Yamaguchi K."/>
            <person name="Bino T."/>
            <person name="Nishimoto Y."/>
            <person name="Shigenobu S."/>
            <person name="Kawaguchi M."/>
        </authorList>
    </citation>
    <scope>NUCLEOTIDE SEQUENCE</scope>
    <source>
        <strain evidence="2">HR1</strain>
    </source>
</reference>
<protein>
    <recommendedName>
        <fullName evidence="4">SAM domain-containing protein</fullName>
    </recommendedName>
</protein>
<dbReference type="Gene3D" id="1.10.150.50">
    <property type="entry name" value="Transcription Factor, Ets-1"/>
    <property type="match status" value="1"/>
</dbReference>
<sequence>MEEVLIDTQNYLQGTCYGCALCFYCNIDNTYLSCSCTNKTKKPKKAEKTYFYSRRFDPTKTYDSQQLFLKSKDKIYGYNSDFSQKFSLLLCTKCNSTYDRLKSNKLPKNTLPSLSNPKNSENIVIEEFKFKLIVKKRNGSLLPAKWLTIQVKEFENFLSSLEVSVQSLLGDRLISNKDFGIAYKQLNSNGPETHLKDKNDFKEFINEYSDITSHKKSMVIYITIKEVTLKKKRKDDDQKEYEESDSESVSTEVVNDSKKVKNKIPKISDLDDDHLKKAEIISELCSKYHCILHQLPCITNSGMHKKLTCAHLELWSTEIIKGFATIDEPSTYPIFGFNQKSVTSQHHQINSNESQIFYPLSPYQTNHLFTPNMYQNYASNIYQNYTSTPLITTTNTDVNIINSNKNCIEIQHIPELGDEEFTSLGITKIGHKKTLLMKAKKYS</sequence>
<dbReference type="EMBL" id="BLAL01000060">
    <property type="protein sequence ID" value="GES82390.1"/>
    <property type="molecule type" value="Genomic_DNA"/>
</dbReference>
<dbReference type="InterPro" id="IPR013761">
    <property type="entry name" value="SAM/pointed_sf"/>
</dbReference>
<evidence type="ECO:0008006" key="4">
    <source>
        <dbReference type="Google" id="ProtNLM"/>
    </source>
</evidence>
<gene>
    <name evidence="2" type="ORF">RCL2_000960200</name>
</gene>
<feature type="region of interest" description="Disordered" evidence="1">
    <location>
        <begin position="234"/>
        <end position="255"/>
    </location>
</feature>
<comment type="caution">
    <text evidence="2">The sequence shown here is derived from an EMBL/GenBank/DDBJ whole genome shotgun (WGS) entry which is preliminary data.</text>
</comment>
<name>A0A8H3L9L4_9GLOM</name>
<evidence type="ECO:0000313" key="3">
    <source>
        <dbReference type="Proteomes" id="UP000615446"/>
    </source>
</evidence>
<evidence type="ECO:0000256" key="1">
    <source>
        <dbReference type="SAM" id="MobiDB-lite"/>
    </source>
</evidence>
<dbReference type="Proteomes" id="UP000615446">
    <property type="component" value="Unassembled WGS sequence"/>
</dbReference>
<dbReference type="OrthoDB" id="2442443at2759"/>
<organism evidence="2 3">
    <name type="scientific">Rhizophagus clarus</name>
    <dbReference type="NCBI Taxonomy" id="94130"/>
    <lineage>
        <taxon>Eukaryota</taxon>
        <taxon>Fungi</taxon>
        <taxon>Fungi incertae sedis</taxon>
        <taxon>Mucoromycota</taxon>
        <taxon>Glomeromycotina</taxon>
        <taxon>Glomeromycetes</taxon>
        <taxon>Glomerales</taxon>
        <taxon>Glomeraceae</taxon>
        <taxon>Rhizophagus</taxon>
    </lineage>
</organism>
<accession>A0A8H3L9L4</accession>
<dbReference type="AlphaFoldDB" id="A0A8H3L9L4"/>
<proteinExistence type="predicted"/>
<evidence type="ECO:0000313" key="2">
    <source>
        <dbReference type="EMBL" id="GES82390.1"/>
    </source>
</evidence>